<dbReference type="Proteomes" id="UP000596902">
    <property type="component" value="Unassembled WGS sequence"/>
</dbReference>
<organism evidence="1 2">
    <name type="scientific">Alternaria burnsii</name>
    <dbReference type="NCBI Taxonomy" id="1187904"/>
    <lineage>
        <taxon>Eukaryota</taxon>
        <taxon>Fungi</taxon>
        <taxon>Dikarya</taxon>
        <taxon>Ascomycota</taxon>
        <taxon>Pezizomycotina</taxon>
        <taxon>Dothideomycetes</taxon>
        <taxon>Pleosporomycetidae</taxon>
        <taxon>Pleosporales</taxon>
        <taxon>Pleosporineae</taxon>
        <taxon>Pleosporaceae</taxon>
        <taxon>Alternaria</taxon>
        <taxon>Alternaria sect. Alternaria</taxon>
    </lineage>
</organism>
<protein>
    <submittedName>
        <fullName evidence="1">Uncharacterized protein</fullName>
    </submittedName>
</protein>
<gene>
    <name evidence="1" type="ORF">GT037_000567</name>
</gene>
<dbReference type="RefSeq" id="XP_038791470.1">
    <property type="nucleotide sequence ID" value="XM_038925614.1"/>
</dbReference>
<keyword evidence="2" id="KW-1185">Reference proteome</keyword>
<dbReference type="AlphaFoldDB" id="A0A8H7EIQ0"/>
<sequence length="68" mass="7855">MLHFVRIETCAYEFDPITNRNHISDITIDQGSLENTGSATANVNIDHIIIAHTSMHWKKPRICLERHK</sequence>
<dbReference type="EMBL" id="JAAABM010000001">
    <property type="protein sequence ID" value="KAF7681591.1"/>
    <property type="molecule type" value="Genomic_DNA"/>
</dbReference>
<reference evidence="1" key="1">
    <citation type="submission" date="2020-01" db="EMBL/GenBank/DDBJ databases">
        <authorList>
            <person name="Feng Z.H.Z."/>
        </authorList>
    </citation>
    <scope>NUCLEOTIDE SEQUENCE</scope>
    <source>
        <strain evidence="1">CBS107.38</strain>
    </source>
</reference>
<proteinExistence type="predicted"/>
<name>A0A8H7EIQ0_9PLEO</name>
<evidence type="ECO:0000313" key="2">
    <source>
        <dbReference type="Proteomes" id="UP000596902"/>
    </source>
</evidence>
<reference evidence="1" key="2">
    <citation type="submission" date="2020-08" db="EMBL/GenBank/DDBJ databases">
        <title>Draft Genome Sequence of Cumin Blight Pathogen Alternaria burnsii.</title>
        <authorList>
            <person name="Feng Z."/>
        </authorList>
    </citation>
    <scope>NUCLEOTIDE SEQUENCE</scope>
    <source>
        <strain evidence="1">CBS107.38</strain>
    </source>
</reference>
<accession>A0A8H7EIQ0</accession>
<comment type="caution">
    <text evidence="1">The sequence shown here is derived from an EMBL/GenBank/DDBJ whole genome shotgun (WGS) entry which is preliminary data.</text>
</comment>
<evidence type="ECO:0000313" key="1">
    <source>
        <dbReference type="EMBL" id="KAF7681591.1"/>
    </source>
</evidence>
<dbReference type="GeneID" id="62198792"/>